<dbReference type="PANTHER" id="PTHR11662:SF399">
    <property type="entry name" value="FI19708P1-RELATED"/>
    <property type="match status" value="1"/>
</dbReference>
<dbReference type="InterPro" id="IPR050382">
    <property type="entry name" value="MFS_Na/Anion_cotransporter"/>
</dbReference>
<keyword evidence="4 6" id="KW-0472">Membrane</keyword>
<feature type="transmembrane region" description="Helical" evidence="6">
    <location>
        <begin position="582"/>
        <end position="607"/>
    </location>
</feature>
<dbReference type="EMBL" id="BMAU01021233">
    <property type="protein sequence ID" value="GFY02376.1"/>
    <property type="molecule type" value="Genomic_DNA"/>
</dbReference>
<keyword evidence="9" id="KW-1185">Reference proteome</keyword>
<dbReference type="PANTHER" id="PTHR11662">
    <property type="entry name" value="SOLUTE CARRIER FAMILY 17"/>
    <property type="match status" value="1"/>
</dbReference>
<dbReference type="GO" id="GO:0015074">
    <property type="term" value="P:DNA integration"/>
    <property type="evidence" value="ECO:0007669"/>
    <property type="project" value="InterPro"/>
</dbReference>
<comment type="caution">
    <text evidence="8">The sequence shown here is derived from an EMBL/GenBank/DDBJ whole genome shotgun (WGS) entry which is preliminary data.</text>
</comment>
<dbReference type="InterPro" id="IPR011701">
    <property type="entry name" value="MFS"/>
</dbReference>
<dbReference type="Pfam" id="PF01498">
    <property type="entry name" value="HTH_Tnp_Tc3_2"/>
    <property type="match status" value="1"/>
</dbReference>
<dbReference type="PROSITE" id="PS50850">
    <property type="entry name" value="MFS"/>
    <property type="match status" value="1"/>
</dbReference>
<evidence type="ECO:0000256" key="6">
    <source>
        <dbReference type="SAM" id="Phobius"/>
    </source>
</evidence>
<evidence type="ECO:0000313" key="9">
    <source>
        <dbReference type="Proteomes" id="UP000887159"/>
    </source>
</evidence>
<dbReference type="FunFam" id="1.20.1250.20:FF:000532">
    <property type="entry name" value="SLC (SoLute Carrier) homolog"/>
    <property type="match status" value="1"/>
</dbReference>
<dbReference type="InterPro" id="IPR036397">
    <property type="entry name" value="RNaseH_sf"/>
</dbReference>
<dbReference type="InterPro" id="IPR002492">
    <property type="entry name" value="Transposase_Tc1-like"/>
</dbReference>
<feature type="transmembrane region" description="Helical" evidence="6">
    <location>
        <begin position="343"/>
        <end position="362"/>
    </location>
</feature>
<dbReference type="Gene3D" id="3.30.420.10">
    <property type="entry name" value="Ribonuclease H-like superfamily/Ribonuclease H"/>
    <property type="match status" value="2"/>
</dbReference>
<evidence type="ECO:0000256" key="3">
    <source>
        <dbReference type="ARBA" id="ARBA00022989"/>
    </source>
</evidence>
<dbReference type="GO" id="GO:0003677">
    <property type="term" value="F:DNA binding"/>
    <property type="evidence" value="ECO:0007669"/>
    <property type="project" value="InterPro"/>
</dbReference>
<feature type="transmembrane region" description="Helical" evidence="6">
    <location>
        <begin position="437"/>
        <end position="456"/>
    </location>
</feature>
<evidence type="ECO:0000259" key="7">
    <source>
        <dbReference type="PROSITE" id="PS50850"/>
    </source>
</evidence>
<dbReference type="GO" id="GO:0016020">
    <property type="term" value="C:membrane"/>
    <property type="evidence" value="ECO:0007669"/>
    <property type="project" value="UniProtKB-SubCell"/>
</dbReference>
<dbReference type="Pfam" id="PF07690">
    <property type="entry name" value="MFS_1"/>
    <property type="match status" value="1"/>
</dbReference>
<reference evidence="8" key="1">
    <citation type="submission" date="2020-08" db="EMBL/GenBank/DDBJ databases">
        <title>Multicomponent nature underlies the extraordinary mechanical properties of spider dragline silk.</title>
        <authorList>
            <person name="Kono N."/>
            <person name="Nakamura H."/>
            <person name="Mori M."/>
            <person name="Yoshida Y."/>
            <person name="Ohtoshi R."/>
            <person name="Malay A.D."/>
            <person name="Moran D.A.P."/>
            <person name="Tomita M."/>
            <person name="Numata K."/>
            <person name="Arakawa K."/>
        </authorList>
    </citation>
    <scope>NUCLEOTIDE SEQUENCE</scope>
</reference>
<feature type="transmembrane region" description="Helical" evidence="6">
    <location>
        <begin position="498"/>
        <end position="524"/>
    </location>
</feature>
<evidence type="ECO:0000256" key="5">
    <source>
        <dbReference type="SAM" id="MobiDB-lite"/>
    </source>
</evidence>
<comment type="subcellular location">
    <subcellularLocation>
        <location evidence="1">Membrane</location>
        <topology evidence="1">Multi-pass membrane protein</topology>
    </subcellularLocation>
</comment>
<evidence type="ECO:0000256" key="1">
    <source>
        <dbReference type="ARBA" id="ARBA00004141"/>
    </source>
</evidence>
<feature type="transmembrane region" description="Helical" evidence="6">
    <location>
        <begin position="668"/>
        <end position="687"/>
    </location>
</feature>
<evidence type="ECO:0000256" key="4">
    <source>
        <dbReference type="ARBA" id="ARBA00023136"/>
    </source>
</evidence>
<accession>A0A8X6S5H4</accession>
<dbReference type="AlphaFoldDB" id="A0A8X6S5H4"/>
<sequence length="719" mass="80542">MKTAGWSTRRVAGQVHRSESAVRNCSEQWTREGTHARKTGSGATRKTTRREGRRIVRQALVDPTVTRSTIRADVSVAIVPQTISIHLAEANLKSKYPFRALPLTPEHRQLRLQWCQARSMWNVTDWQKFVFSDESRFVLGTDDYRVRVWSALDLSYIVSQGQFSSKIMLVRIQQELLKTSYVIFTLPWPARTPDLSPVEHVWDQLKRQMPSCHSIHDLELAVQDLWAHLPQEVGVPKRFVFSIVGFLASTIAISLATNLGIVIVTMEDRSNETTVHHNASKECHSSNISFNLQSTQKATLVKHGEFDWSPEIEGLAIGAVYYGQLLGYMPGGRMAEVYGGKRTLIIFLFLASFFTAVTPFAVRFSVYIFIACRFFIGVGTAPVIPVLFYMISRWIPESERSFNASFILAGYGVGAFVSFLSSGLLCAADFMGGWPSVFYVGGFGGFSWCLLCYLLIYETPEEHPSITNEELKYISQELGKIEQIQIKKIPWKSVLTSIPFWALALGYFGQFWILGFFCTVQTLYMGTILNLDSITNGELSCVPPLIRAIFACIWGYPADLALRKGYVKKIFIRKSATIINSIFASLGFVGIMLAGCNALLTTIFFTIGGLLGDFVTFGVCMGGVDIAPNLSGTVTGILNFVGVVPFFLIPALVGFFTQHERSMVQWRYVYYVTIGVVLFTTLMYAVFGTSEPQKWGTHDEEPMRKIKKAKRSFSTVGGF</sequence>
<feature type="transmembrane region" description="Helical" evidence="6">
    <location>
        <begin position="368"/>
        <end position="390"/>
    </location>
</feature>
<dbReference type="GO" id="GO:0006820">
    <property type="term" value="P:monoatomic anion transport"/>
    <property type="evidence" value="ECO:0007669"/>
    <property type="project" value="TreeGrafter"/>
</dbReference>
<dbReference type="Proteomes" id="UP000887159">
    <property type="component" value="Unassembled WGS sequence"/>
</dbReference>
<evidence type="ECO:0000256" key="2">
    <source>
        <dbReference type="ARBA" id="ARBA00022692"/>
    </source>
</evidence>
<proteinExistence type="predicted"/>
<feature type="transmembrane region" description="Helical" evidence="6">
    <location>
        <begin position="239"/>
        <end position="264"/>
    </location>
</feature>
<organism evidence="8 9">
    <name type="scientific">Trichonephila clavipes</name>
    <name type="common">Golden silk orbweaver</name>
    <name type="synonym">Nephila clavipes</name>
    <dbReference type="NCBI Taxonomy" id="2585209"/>
    <lineage>
        <taxon>Eukaryota</taxon>
        <taxon>Metazoa</taxon>
        <taxon>Ecdysozoa</taxon>
        <taxon>Arthropoda</taxon>
        <taxon>Chelicerata</taxon>
        <taxon>Arachnida</taxon>
        <taxon>Araneae</taxon>
        <taxon>Araneomorphae</taxon>
        <taxon>Entelegynae</taxon>
        <taxon>Araneoidea</taxon>
        <taxon>Nephilidae</taxon>
        <taxon>Trichonephila</taxon>
    </lineage>
</organism>
<name>A0A8X6S5H4_TRICX</name>
<dbReference type="InterPro" id="IPR036259">
    <property type="entry name" value="MFS_trans_sf"/>
</dbReference>
<dbReference type="GO" id="GO:0006313">
    <property type="term" value="P:DNA transposition"/>
    <property type="evidence" value="ECO:0007669"/>
    <property type="project" value="InterPro"/>
</dbReference>
<protein>
    <recommendedName>
        <fullName evidence="7">Major facilitator superfamily (MFS) profile domain-containing protein</fullName>
    </recommendedName>
</protein>
<dbReference type="InterPro" id="IPR020846">
    <property type="entry name" value="MFS_dom"/>
</dbReference>
<feature type="transmembrane region" description="Helical" evidence="6">
    <location>
        <begin position="402"/>
        <end position="425"/>
    </location>
</feature>
<dbReference type="GO" id="GO:0022857">
    <property type="term" value="F:transmembrane transporter activity"/>
    <property type="evidence" value="ECO:0007669"/>
    <property type="project" value="InterPro"/>
</dbReference>
<keyword evidence="3 6" id="KW-1133">Transmembrane helix</keyword>
<evidence type="ECO:0000313" key="8">
    <source>
        <dbReference type="EMBL" id="GFY02376.1"/>
    </source>
</evidence>
<dbReference type="SUPFAM" id="SSF103473">
    <property type="entry name" value="MFS general substrate transporter"/>
    <property type="match status" value="1"/>
</dbReference>
<feature type="transmembrane region" description="Helical" evidence="6">
    <location>
        <begin position="637"/>
        <end position="656"/>
    </location>
</feature>
<feature type="domain" description="Major facilitator superfamily (MFS) profile" evidence="7">
    <location>
        <begin position="238"/>
        <end position="693"/>
    </location>
</feature>
<keyword evidence="2 6" id="KW-0812">Transmembrane</keyword>
<feature type="region of interest" description="Disordered" evidence="5">
    <location>
        <begin position="1"/>
        <end position="50"/>
    </location>
</feature>
<dbReference type="Gene3D" id="1.20.1250.20">
    <property type="entry name" value="MFS general substrate transporter like domains"/>
    <property type="match status" value="2"/>
</dbReference>
<gene>
    <name evidence="8" type="primary">SLC17A5</name>
    <name evidence="8" type="ORF">TNCV_3502581</name>
</gene>